<proteinExistence type="predicted"/>
<comment type="caution">
    <text evidence="1">The sequence shown here is derived from an EMBL/GenBank/DDBJ whole genome shotgun (WGS) entry which is preliminary data.</text>
</comment>
<protein>
    <submittedName>
        <fullName evidence="1">Uncharacterized protein</fullName>
    </submittedName>
</protein>
<dbReference type="Proteomes" id="UP001177260">
    <property type="component" value="Unassembled WGS sequence"/>
</dbReference>
<evidence type="ECO:0000313" key="2">
    <source>
        <dbReference type="Proteomes" id="UP001177260"/>
    </source>
</evidence>
<dbReference type="EMBL" id="JAOPJF010000039">
    <property type="protein sequence ID" value="KAK1143512.1"/>
    <property type="molecule type" value="Genomic_DNA"/>
</dbReference>
<reference evidence="1 2" key="1">
    <citation type="journal article" date="2023" name="ACS Omega">
        <title>Identification of the Neoaspergillic Acid Biosynthesis Gene Cluster by Establishing an In Vitro CRISPR-Ribonucleoprotein Genetic System in Aspergillus melleus.</title>
        <authorList>
            <person name="Yuan B."/>
            <person name="Grau M.F."/>
            <person name="Murata R.M."/>
            <person name="Torok T."/>
            <person name="Venkateswaran K."/>
            <person name="Stajich J.E."/>
            <person name="Wang C.C.C."/>
        </authorList>
    </citation>
    <scope>NUCLEOTIDE SEQUENCE [LARGE SCALE GENOMIC DNA]</scope>
    <source>
        <strain evidence="1 2">IMV 1140</strain>
    </source>
</reference>
<keyword evidence="2" id="KW-1185">Reference proteome</keyword>
<accession>A0ACC3B0F2</accession>
<name>A0ACC3B0F2_9EURO</name>
<sequence length="164" mass="17422">MTPAPPYSERPQPLPPVTPAPAPRTPGMTLYMLFLVLTQIATVVLLGVCVNALAGIHSMLKSGRAGVMIYRNYATPTPFASPVLVKIDTEDGREPLFVTPLGTPTVRVQSEPEVDAEGKEVVEPPVETGVVETGVVETGVVETVVAEPTVEDVPPEETGNILIR</sequence>
<organism evidence="1 2">
    <name type="scientific">Aspergillus melleus</name>
    <dbReference type="NCBI Taxonomy" id="138277"/>
    <lineage>
        <taxon>Eukaryota</taxon>
        <taxon>Fungi</taxon>
        <taxon>Dikarya</taxon>
        <taxon>Ascomycota</taxon>
        <taxon>Pezizomycotina</taxon>
        <taxon>Eurotiomycetes</taxon>
        <taxon>Eurotiomycetidae</taxon>
        <taxon>Eurotiales</taxon>
        <taxon>Aspergillaceae</taxon>
        <taxon>Aspergillus</taxon>
        <taxon>Aspergillus subgen. Circumdati</taxon>
    </lineage>
</organism>
<gene>
    <name evidence="1" type="ORF">N8T08_006318</name>
</gene>
<evidence type="ECO:0000313" key="1">
    <source>
        <dbReference type="EMBL" id="KAK1143512.1"/>
    </source>
</evidence>